<dbReference type="SUPFAM" id="SSF51679">
    <property type="entry name" value="Bacterial luciferase-like"/>
    <property type="match status" value="1"/>
</dbReference>
<evidence type="ECO:0000256" key="3">
    <source>
        <dbReference type="ARBA" id="ARBA00023002"/>
    </source>
</evidence>
<gene>
    <name evidence="6" type="ORF">FMM08_07370</name>
</gene>
<dbReference type="Gene3D" id="3.20.20.30">
    <property type="entry name" value="Luciferase-like domain"/>
    <property type="match status" value="1"/>
</dbReference>
<evidence type="ECO:0000256" key="1">
    <source>
        <dbReference type="ARBA" id="ARBA00022630"/>
    </source>
</evidence>
<comment type="caution">
    <text evidence="6">The sequence shown here is derived from an EMBL/GenBank/DDBJ whole genome shotgun (WGS) entry which is preliminary data.</text>
</comment>
<keyword evidence="3" id="KW-0560">Oxidoreductase</keyword>
<proteinExistence type="predicted"/>
<evidence type="ECO:0000256" key="2">
    <source>
        <dbReference type="ARBA" id="ARBA00022643"/>
    </source>
</evidence>
<evidence type="ECO:0000256" key="5">
    <source>
        <dbReference type="SAM" id="MobiDB-lite"/>
    </source>
</evidence>
<evidence type="ECO:0000313" key="7">
    <source>
        <dbReference type="Proteomes" id="UP000321234"/>
    </source>
</evidence>
<dbReference type="PANTHER" id="PTHR30011:SF16">
    <property type="entry name" value="C2H2 FINGER DOMAIN TRANSCRIPTION FACTOR (EUROFUNG)-RELATED"/>
    <property type="match status" value="1"/>
</dbReference>
<evidence type="ECO:0008006" key="8">
    <source>
        <dbReference type="Google" id="ProtNLM"/>
    </source>
</evidence>
<dbReference type="RefSeq" id="WP_147925727.1">
    <property type="nucleotide sequence ID" value="NZ_VKAC01000004.1"/>
</dbReference>
<dbReference type="GO" id="GO:0004497">
    <property type="term" value="F:monooxygenase activity"/>
    <property type="evidence" value="ECO:0007669"/>
    <property type="project" value="UniProtKB-KW"/>
</dbReference>
<dbReference type="InterPro" id="IPR036661">
    <property type="entry name" value="Luciferase-like_sf"/>
</dbReference>
<keyword evidence="1" id="KW-0285">Flavoprotein</keyword>
<dbReference type="InterPro" id="IPR051260">
    <property type="entry name" value="Diverse_substr_monoxygenases"/>
</dbReference>
<dbReference type="AlphaFoldDB" id="A0A5C8ZH85"/>
<accession>A0A5C8ZH85</accession>
<keyword evidence="4" id="KW-0503">Monooxygenase</keyword>
<reference evidence="6 7" key="1">
    <citation type="submission" date="2019-07" db="EMBL/GenBank/DDBJ databases">
        <title>Quadrisphaera sp. strain DD2A genome sequencing and assembly.</title>
        <authorList>
            <person name="Kim I."/>
        </authorList>
    </citation>
    <scope>NUCLEOTIDE SEQUENCE [LARGE SCALE GENOMIC DNA]</scope>
    <source>
        <strain evidence="6 7">DD2A</strain>
    </source>
</reference>
<dbReference type="GO" id="GO:0016705">
    <property type="term" value="F:oxidoreductase activity, acting on paired donors, with incorporation or reduction of molecular oxygen"/>
    <property type="evidence" value="ECO:0007669"/>
    <property type="project" value="InterPro"/>
</dbReference>
<feature type="compositionally biased region" description="Basic and acidic residues" evidence="5">
    <location>
        <begin position="283"/>
        <end position="294"/>
    </location>
</feature>
<dbReference type="Proteomes" id="UP000321234">
    <property type="component" value="Unassembled WGS sequence"/>
</dbReference>
<keyword evidence="7" id="KW-1185">Reference proteome</keyword>
<name>A0A5C8ZH85_9ACTN</name>
<feature type="region of interest" description="Disordered" evidence="5">
    <location>
        <begin position="283"/>
        <end position="305"/>
    </location>
</feature>
<evidence type="ECO:0000256" key="4">
    <source>
        <dbReference type="ARBA" id="ARBA00023033"/>
    </source>
</evidence>
<dbReference type="OrthoDB" id="3265338at2"/>
<evidence type="ECO:0000313" key="6">
    <source>
        <dbReference type="EMBL" id="TXR56598.1"/>
    </source>
</evidence>
<dbReference type="PANTHER" id="PTHR30011">
    <property type="entry name" value="ALKANESULFONATE MONOOXYGENASE-RELATED"/>
    <property type="match status" value="1"/>
</dbReference>
<keyword evidence="2" id="KW-0288">FMN</keyword>
<dbReference type="EMBL" id="VKAC01000004">
    <property type="protein sequence ID" value="TXR56598.1"/>
    <property type="molecule type" value="Genomic_DNA"/>
</dbReference>
<protein>
    <recommendedName>
        <fullName evidence="8">Flavin-dependent oxidoreductase, luciferase family (Includes alkanesulfonate monooxygenase SsuD and methylene tetrahydromethanopterin reductase)</fullName>
    </recommendedName>
</protein>
<organism evidence="6 7">
    <name type="scientific">Quadrisphaera setariae</name>
    <dbReference type="NCBI Taxonomy" id="2593304"/>
    <lineage>
        <taxon>Bacteria</taxon>
        <taxon>Bacillati</taxon>
        <taxon>Actinomycetota</taxon>
        <taxon>Actinomycetes</taxon>
        <taxon>Kineosporiales</taxon>
        <taxon>Kineosporiaceae</taxon>
        <taxon>Quadrisphaera</taxon>
    </lineage>
</organism>
<sequence length="305" mass="31743">MSSLHLALALGGDRPSSPATWAHLVREAEVGLLDLVTLDVPPSTVTAADAAAQDADGLDAVRAATRLAATTRSIGLVPTVNVGRTDPGQIARALDALDRASGGRAGVHLQVPVPADEQGWVTAVRRRSAATHPGAGPLVALPGRPGRGRHTLPGRADLAFVTPRDVAAAQRLAAAARSAEQAPRHLLADVVVVLDHHEEHALERAAHAAHQAAPSTAPDGAQVFAGTPAQLADLALDLHGAGLAGLRLHPADPARDLRGITRGLVPELQRRGAFRRAYRGTDLRERLSDQRPADQDLAAQHRTAA</sequence>